<organism evidence="5 6">
    <name type="scientific">Mugilogobius chulae</name>
    <name type="common">yellowstripe goby</name>
    <dbReference type="NCBI Taxonomy" id="88201"/>
    <lineage>
        <taxon>Eukaryota</taxon>
        <taxon>Metazoa</taxon>
        <taxon>Chordata</taxon>
        <taxon>Craniata</taxon>
        <taxon>Vertebrata</taxon>
        <taxon>Euteleostomi</taxon>
        <taxon>Actinopterygii</taxon>
        <taxon>Neopterygii</taxon>
        <taxon>Teleostei</taxon>
        <taxon>Neoteleostei</taxon>
        <taxon>Acanthomorphata</taxon>
        <taxon>Gobiaria</taxon>
        <taxon>Gobiiformes</taxon>
        <taxon>Gobioidei</taxon>
        <taxon>Gobiidae</taxon>
        <taxon>Gobionellinae</taxon>
        <taxon>Mugilogobius</taxon>
    </lineage>
</organism>
<dbReference type="SMART" id="SM00409">
    <property type="entry name" value="IG"/>
    <property type="match status" value="2"/>
</dbReference>
<name>A0AAW0PAR2_9GOBI</name>
<dbReference type="SUPFAM" id="SSF48726">
    <property type="entry name" value="Immunoglobulin"/>
    <property type="match status" value="1"/>
</dbReference>
<dbReference type="InterPro" id="IPR007110">
    <property type="entry name" value="Ig-like_dom"/>
</dbReference>
<keyword evidence="3" id="KW-1133">Transmembrane helix</keyword>
<evidence type="ECO:0000259" key="4">
    <source>
        <dbReference type="PROSITE" id="PS50835"/>
    </source>
</evidence>
<dbReference type="InterPro" id="IPR013783">
    <property type="entry name" value="Ig-like_fold"/>
</dbReference>
<dbReference type="Pfam" id="PF00047">
    <property type="entry name" value="ig"/>
    <property type="match status" value="1"/>
</dbReference>
<gene>
    <name evidence="5" type="ORF">WMY93_013673</name>
</gene>
<dbReference type="Proteomes" id="UP001460270">
    <property type="component" value="Unassembled WGS sequence"/>
</dbReference>
<evidence type="ECO:0000256" key="3">
    <source>
        <dbReference type="SAM" id="Phobius"/>
    </source>
</evidence>
<evidence type="ECO:0000313" key="5">
    <source>
        <dbReference type="EMBL" id="KAK7913462.1"/>
    </source>
</evidence>
<evidence type="ECO:0000256" key="1">
    <source>
        <dbReference type="ARBA" id="ARBA00023319"/>
    </source>
</evidence>
<accession>A0AAW0PAR2</accession>
<feature type="transmembrane region" description="Helical" evidence="3">
    <location>
        <begin position="221"/>
        <end position="245"/>
    </location>
</feature>
<sequence>MTEVKGQPSDVFAARILAPQNVFSEGSNLYVFCSTFGFKKHTTVFVYLCNNGTGVKKQLQKSDENDSTFIISDVTPKNSGEYSCVFSEKEYIPSKVNATGKNKIQILVIASFHPADLSLSGEGSAPVQQGARTEFVCSLPNVLQTWGNCSYVQSYLMREKAIYQVQGFDVMQKEARFVIQDVVERDSGQFSCVVRPSQCFREDEERLAGNNILVLQVKEGFPYGLTVLLTVVAAVILCICVCAMWRKDICISWMTPHKVTPSITIDFQREADREEQASGAQDTFSVDSQPSGYQNVGNEIDPYSYVYESVPEYDEVLPAAGPSNGNITEQPYAISKKSRQDVMSRRE</sequence>
<dbReference type="InterPro" id="IPR013151">
    <property type="entry name" value="Immunoglobulin_dom"/>
</dbReference>
<reference evidence="6" key="1">
    <citation type="submission" date="2024-04" db="EMBL/GenBank/DDBJ databases">
        <title>Salinicola lusitanus LLJ914,a marine bacterium isolated from the Okinawa Trough.</title>
        <authorList>
            <person name="Li J."/>
        </authorList>
    </citation>
    <scope>NUCLEOTIDE SEQUENCE [LARGE SCALE GENOMIC DNA]</scope>
</reference>
<dbReference type="InterPro" id="IPR003599">
    <property type="entry name" value="Ig_sub"/>
</dbReference>
<feature type="domain" description="Ig-like" evidence="4">
    <location>
        <begin position="8"/>
        <end position="105"/>
    </location>
</feature>
<evidence type="ECO:0000256" key="2">
    <source>
        <dbReference type="SAM" id="MobiDB-lite"/>
    </source>
</evidence>
<feature type="region of interest" description="Disordered" evidence="2">
    <location>
        <begin position="318"/>
        <end position="347"/>
    </location>
</feature>
<comment type="caution">
    <text evidence="5">The sequence shown here is derived from an EMBL/GenBank/DDBJ whole genome shotgun (WGS) entry which is preliminary data.</text>
</comment>
<dbReference type="InterPro" id="IPR036179">
    <property type="entry name" value="Ig-like_dom_sf"/>
</dbReference>
<dbReference type="EMBL" id="JBBPFD010000009">
    <property type="protein sequence ID" value="KAK7913462.1"/>
    <property type="molecule type" value="Genomic_DNA"/>
</dbReference>
<dbReference type="AlphaFoldDB" id="A0AAW0PAR2"/>
<feature type="compositionally biased region" description="Polar residues" evidence="2">
    <location>
        <begin position="278"/>
        <end position="293"/>
    </location>
</feature>
<dbReference type="Gene3D" id="2.60.40.10">
    <property type="entry name" value="Immunoglobulins"/>
    <property type="match status" value="1"/>
</dbReference>
<feature type="compositionally biased region" description="Basic and acidic residues" evidence="2">
    <location>
        <begin position="338"/>
        <end position="347"/>
    </location>
</feature>
<keyword evidence="3" id="KW-0472">Membrane</keyword>
<evidence type="ECO:0000313" key="6">
    <source>
        <dbReference type="Proteomes" id="UP001460270"/>
    </source>
</evidence>
<protein>
    <recommendedName>
        <fullName evidence="4">Ig-like domain-containing protein</fullName>
    </recommendedName>
</protein>
<feature type="region of interest" description="Disordered" evidence="2">
    <location>
        <begin position="270"/>
        <end position="293"/>
    </location>
</feature>
<keyword evidence="6" id="KW-1185">Reference proteome</keyword>
<proteinExistence type="predicted"/>
<dbReference type="PROSITE" id="PS50835">
    <property type="entry name" value="IG_LIKE"/>
    <property type="match status" value="1"/>
</dbReference>
<keyword evidence="3" id="KW-0812">Transmembrane</keyword>
<keyword evidence="1" id="KW-0393">Immunoglobulin domain</keyword>